<dbReference type="EMBL" id="RXIC02000025">
    <property type="protein sequence ID" value="KAB1208241.1"/>
    <property type="molecule type" value="Genomic_DNA"/>
</dbReference>
<protein>
    <submittedName>
        <fullName evidence="2">Uncharacterized protein</fullName>
    </submittedName>
</protein>
<evidence type="ECO:0000256" key="1">
    <source>
        <dbReference type="SAM" id="SignalP"/>
    </source>
</evidence>
<dbReference type="AlphaFoldDB" id="A0A6A1V6E0"/>
<keyword evidence="1" id="KW-0732">Signal</keyword>
<name>A0A6A1V6E0_9ROSI</name>
<organism evidence="2 3">
    <name type="scientific">Morella rubra</name>
    <name type="common">Chinese bayberry</name>
    <dbReference type="NCBI Taxonomy" id="262757"/>
    <lineage>
        <taxon>Eukaryota</taxon>
        <taxon>Viridiplantae</taxon>
        <taxon>Streptophyta</taxon>
        <taxon>Embryophyta</taxon>
        <taxon>Tracheophyta</taxon>
        <taxon>Spermatophyta</taxon>
        <taxon>Magnoliopsida</taxon>
        <taxon>eudicotyledons</taxon>
        <taxon>Gunneridae</taxon>
        <taxon>Pentapetalae</taxon>
        <taxon>rosids</taxon>
        <taxon>fabids</taxon>
        <taxon>Fagales</taxon>
        <taxon>Myricaceae</taxon>
        <taxon>Morella</taxon>
    </lineage>
</organism>
<sequence>MASMKCFGNPKMVTVVIIVLHVLIGVMQAVDHPGSLHPVLPSDLPHDPSSSLHDQPCKTLRCCLKTRLKACKDRKREAQKRNEGKIKRQIVYDSCIELSFANCFDEAAADHDPAYASTKYCLKVCLEDEIDCVGGFQNNCTYVSEDHIARSSCGSRISM</sequence>
<dbReference type="Proteomes" id="UP000516437">
    <property type="component" value="Chromosome 7"/>
</dbReference>
<accession>A0A6A1V6E0</accession>
<gene>
    <name evidence="2" type="ORF">CJ030_MR7G027346</name>
</gene>
<keyword evidence="3" id="KW-1185">Reference proteome</keyword>
<comment type="caution">
    <text evidence="2">The sequence shown here is derived from an EMBL/GenBank/DDBJ whole genome shotgun (WGS) entry which is preliminary data.</text>
</comment>
<proteinExistence type="predicted"/>
<feature type="chain" id="PRO_5025611833" evidence="1">
    <location>
        <begin position="30"/>
        <end position="159"/>
    </location>
</feature>
<reference evidence="2 3" key="1">
    <citation type="journal article" date="2019" name="Plant Biotechnol. J.">
        <title>The red bayberry genome and genetic basis of sex determination.</title>
        <authorList>
            <person name="Jia H.M."/>
            <person name="Jia H.J."/>
            <person name="Cai Q.L."/>
            <person name="Wang Y."/>
            <person name="Zhao H.B."/>
            <person name="Yang W.F."/>
            <person name="Wang G.Y."/>
            <person name="Li Y.H."/>
            <person name="Zhan D.L."/>
            <person name="Shen Y.T."/>
            <person name="Niu Q.F."/>
            <person name="Chang L."/>
            <person name="Qiu J."/>
            <person name="Zhao L."/>
            <person name="Xie H.B."/>
            <person name="Fu W.Y."/>
            <person name="Jin J."/>
            <person name="Li X.W."/>
            <person name="Jiao Y."/>
            <person name="Zhou C.C."/>
            <person name="Tu T."/>
            <person name="Chai C.Y."/>
            <person name="Gao J.L."/>
            <person name="Fan L.J."/>
            <person name="van de Weg E."/>
            <person name="Wang J.Y."/>
            <person name="Gao Z.S."/>
        </authorList>
    </citation>
    <scope>NUCLEOTIDE SEQUENCE [LARGE SCALE GENOMIC DNA]</scope>
    <source>
        <tissue evidence="2">Leaves</tissue>
    </source>
</reference>
<evidence type="ECO:0000313" key="3">
    <source>
        <dbReference type="Proteomes" id="UP000516437"/>
    </source>
</evidence>
<feature type="signal peptide" evidence="1">
    <location>
        <begin position="1"/>
        <end position="29"/>
    </location>
</feature>
<evidence type="ECO:0000313" key="2">
    <source>
        <dbReference type="EMBL" id="KAB1208241.1"/>
    </source>
</evidence>